<feature type="coiled-coil region" evidence="1">
    <location>
        <begin position="215"/>
        <end position="266"/>
    </location>
</feature>
<dbReference type="InterPro" id="IPR027417">
    <property type="entry name" value="P-loop_NTPase"/>
</dbReference>
<organism evidence="3 4">
    <name type="scientific">Bisbaumannia pacifica</name>
    <dbReference type="NCBI Taxonomy" id="77098"/>
    <lineage>
        <taxon>Bacteria</taxon>
        <taxon>Pseudomonadati</taxon>
        <taxon>Pseudomonadota</taxon>
        <taxon>Gammaproteobacteria</taxon>
        <taxon>Oceanospirillales</taxon>
        <taxon>Halomonadaceae</taxon>
        <taxon>Bisbaumannia</taxon>
    </lineage>
</organism>
<dbReference type="InterPro" id="IPR017599">
    <property type="entry name" value="DNA_S_DndD"/>
</dbReference>
<evidence type="ECO:0000256" key="1">
    <source>
        <dbReference type="SAM" id="Coils"/>
    </source>
</evidence>
<name>A0ABD4L3B9_9GAMM</name>
<sequence length="663" mass="75121">MILNTLYMGNFRVYRGDHEIDLTPEGPSGQKPIILFGGLNGAGKTSILTAVRLALYGRRTLGTKVPSETYHRYLADCIHKPGGDARAPNEAYVRLRFSDSKGGHEHQYDVLRSWFRDTSGAITEKLQITRDDEVLTSLTYEQAQSFLNDLIPIGIADLFFFDGEKIAELAESKGNAALSDAIQRLLGLDLVSKLRADLGVYIRNHSKGRLPEAIRQEAEALEADYQHHYENYQSELEAKEALEDQLHNLRADIARLEQKIEAHGGAWYESQTAEKERMERLLAEQQGIRARIKTLKGSLYPLALAPTALGALLDQLDAESDYRKQLVTHRAAKRQAKALRRELGKMLAGQEQRLDAAIEKAFGKALKSPKKVEMVHDLSDTEIERLRHQITVEAPKQKQDVDQLEEELEQLRHAISECATNLERAPDEQRIKPLYERLNEAQLKQGRLNSRIEEKRETAKRELRTAIDCLRKLRKLESEHQQQSDNLYAIEMAKSVREALASYAHRAKANKVKELEHHFSVSFNRLSRKSRSDLIPEIDPHTFTVSLNHRGGKVLDREQLSAGEKQIYATAMLEALGKSSGRRLPIIIDTPLGRLDSEHRKRIIENYFPKASHQVVLLSTDTEISLNRTENGFKNAISKTYEMSHSAATGETLITRGYFKNAS</sequence>
<feature type="domain" description="Rad50/SbcC-type AAA" evidence="2">
    <location>
        <begin position="6"/>
        <end position="261"/>
    </location>
</feature>
<dbReference type="NCBIfam" id="TIGR03185">
    <property type="entry name" value="DNA_S_dndD"/>
    <property type="match status" value="1"/>
</dbReference>
<dbReference type="Pfam" id="PF13476">
    <property type="entry name" value="AAA_23"/>
    <property type="match status" value="1"/>
</dbReference>
<dbReference type="Gene3D" id="3.40.50.300">
    <property type="entry name" value="P-loop containing nucleotide triphosphate hydrolases"/>
    <property type="match status" value="2"/>
</dbReference>
<dbReference type="AlphaFoldDB" id="A0ABD4L3B9"/>
<evidence type="ECO:0000259" key="2">
    <source>
        <dbReference type="Pfam" id="PF13476"/>
    </source>
</evidence>
<protein>
    <submittedName>
        <fullName evidence="3">DNA sulfur modification protein DndD</fullName>
    </submittedName>
</protein>
<accession>A0ABD4L3B9</accession>
<dbReference type="Proteomes" id="UP000651738">
    <property type="component" value="Unassembled WGS sequence"/>
</dbReference>
<evidence type="ECO:0000313" key="3">
    <source>
        <dbReference type="EMBL" id="MBH8581096.1"/>
    </source>
</evidence>
<dbReference type="PANTHER" id="PTHR32114:SF2">
    <property type="entry name" value="ABC TRANSPORTER ABCH.3"/>
    <property type="match status" value="1"/>
</dbReference>
<comment type="caution">
    <text evidence="3">The sequence shown here is derived from an EMBL/GenBank/DDBJ whole genome shotgun (WGS) entry which is preliminary data.</text>
</comment>
<reference evidence="3 4" key="1">
    <citation type="submission" date="2020-12" db="EMBL/GenBank/DDBJ databases">
        <title>Draft genome sequence of Halomonas pacifica strain CARE-V15.</title>
        <authorList>
            <person name="Vignesh N."/>
            <person name="Thabitha A."/>
            <person name="Saravanan R."/>
            <person name="Manigandan V."/>
        </authorList>
    </citation>
    <scope>NUCLEOTIDE SEQUENCE [LARGE SCALE GENOMIC DNA]</scope>
    <source>
        <strain evidence="3 4">CARE-V15</strain>
    </source>
</reference>
<gene>
    <name evidence="3" type="primary">dndD</name>
    <name evidence="3" type="ORF">I7V36_13405</name>
</gene>
<proteinExistence type="predicted"/>
<feature type="coiled-coil region" evidence="1">
    <location>
        <begin position="387"/>
        <end position="458"/>
    </location>
</feature>
<evidence type="ECO:0000313" key="4">
    <source>
        <dbReference type="Proteomes" id="UP000651738"/>
    </source>
</evidence>
<dbReference type="SUPFAM" id="SSF52540">
    <property type="entry name" value="P-loop containing nucleoside triphosphate hydrolases"/>
    <property type="match status" value="1"/>
</dbReference>
<dbReference type="EMBL" id="JAEDAF010000012">
    <property type="protein sequence ID" value="MBH8581096.1"/>
    <property type="molecule type" value="Genomic_DNA"/>
</dbReference>
<dbReference type="RefSeq" id="WP_198058113.1">
    <property type="nucleotide sequence ID" value="NZ_JAEDAF010000012.1"/>
</dbReference>
<dbReference type="InterPro" id="IPR038729">
    <property type="entry name" value="Rad50/SbcC_AAA"/>
</dbReference>
<dbReference type="PANTHER" id="PTHR32114">
    <property type="entry name" value="ABC TRANSPORTER ABCH.3"/>
    <property type="match status" value="1"/>
</dbReference>
<keyword evidence="1" id="KW-0175">Coiled coil</keyword>